<name>A0ACB8F817_9SAUR</name>
<sequence length="108" mass="11582">MDRDLDPAKVCAGKGAVTLRASLTYEENPSTSPSCPPVIQQSESDWRLSPNADPHEDAPPSALASKGYRSVRPNIPSESKPQVKWSPITTTSASQKGCINCSKARESI</sequence>
<organism evidence="1 2">
    <name type="scientific">Sphaerodactylus townsendi</name>
    <dbReference type="NCBI Taxonomy" id="933632"/>
    <lineage>
        <taxon>Eukaryota</taxon>
        <taxon>Metazoa</taxon>
        <taxon>Chordata</taxon>
        <taxon>Craniata</taxon>
        <taxon>Vertebrata</taxon>
        <taxon>Euteleostomi</taxon>
        <taxon>Lepidosauria</taxon>
        <taxon>Squamata</taxon>
        <taxon>Bifurcata</taxon>
        <taxon>Gekkota</taxon>
        <taxon>Sphaerodactylidae</taxon>
        <taxon>Sphaerodactylus</taxon>
    </lineage>
</organism>
<accession>A0ACB8F817</accession>
<keyword evidence="2" id="KW-1185">Reference proteome</keyword>
<evidence type="ECO:0000313" key="2">
    <source>
        <dbReference type="Proteomes" id="UP000827872"/>
    </source>
</evidence>
<protein>
    <submittedName>
        <fullName evidence="1">Uncharacterized protein</fullName>
    </submittedName>
</protein>
<dbReference type="Proteomes" id="UP000827872">
    <property type="component" value="Linkage Group LG08"/>
</dbReference>
<comment type="caution">
    <text evidence="1">The sequence shown here is derived from an EMBL/GenBank/DDBJ whole genome shotgun (WGS) entry which is preliminary data.</text>
</comment>
<dbReference type="EMBL" id="CM037621">
    <property type="protein sequence ID" value="KAH8001281.1"/>
    <property type="molecule type" value="Genomic_DNA"/>
</dbReference>
<reference evidence="1" key="1">
    <citation type="submission" date="2021-08" db="EMBL/GenBank/DDBJ databases">
        <title>The first chromosome-level gecko genome reveals the dynamic sex chromosomes of Neotropical dwarf geckos (Sphaerodactylidae: Sphaerodactylus).</title>
        <authorList>
            <person name="Pinto B.J."/>
            <person name="Keating S.E."/>
            <person name="Gamble T."/>
        </authorList>
    </citation>
    <scope>NUCLEOTIDE SEQUENCE</scope>
    <source>
        <strain evidence="1">TG3544</strain>
    </source>
</reference>
<evidence type="ECO:0000313" key="1">
    <source>
        <dbReference type="EMBL" id="KAH8001281.1"/>
    </source>
</evidence>
<proteinExistence type="predicted"/>
<gene>
    <name evidence="1" type="ORF">K3G42_003777</name>
</gene>